<dbReference type="InterPro" id="IPR009928">
    <property type="entry name" value="DnaI_N"/>
</dbReference>
<accession>A0A3R6YR95</accession>
<sequence>MKDIAKEFSDVIAKRHWSEKYQKLTQTALQDSDVQQFIQEHQDQLNADILNNNLDAIYEFVQAKSNRDKFAVGYEPKLIIANHAIQVVYQPNQQLVAQKKQQELERKFMTIDMASDIRQANLDDYAQGAAGRQESYAAALNFILKYSQNQPQFIPGLYLYGKLGVGKTYLLAAIARELVAKDVSVLLMHFPTFAVQMKSAIQDNSVLTKIDQIKAIPILMLDDIGADSLSSWIRDEVLGVILQYRMQEKLPTFFSSNLSMTELQAHLAINQRGDQEDLKAARIMERIHYLSHEVIVSGPNRRFN</sequence>
<dbReference type="AlphaFoldDB" id="A0A3R6YR95"/>
<protein>
    <submittedName>
        <fullName evidence="3">Primosomal protein DnaI</fullName>
    </submittedName>
</protein>
<dbReference type="Pfam" id="PF01695">
    <property type="entry name" value="IstB_IS21"/>
    <property type="match status" value="1"/>
</dbReference>
<dbReference type="Pfam" id="PF07319">
    <property type="entry name" value="DnaI_N"/>
    <property type="match status" value="1"/>
</dbReference>
<dbReference type="GO" id="GO:0006260">
    <property type="term" value="P:DNA replication"/>
    <property type="evidence" value="ECO:0007669"/>
    <property type="project" value="TreeGrafter"/>
</dbReference>
<dbReference type="EMBL" id="QOCR01000004">
    <property type="protein sequence ID" value="RHW49579.1"/>
    <property type="molecule type" value="Genomic_DNA"/>
</dbReference>
<reference evidence="3 4" key="1">
    <citation type="submission" date="2018-07" db="EMBL/GenBank/DDBJ databases">
        <title>Genome sequences of six Lactobacillus spp. isolated from bumble bee guts.</title>
        <authorList>
            <person name="Motta E.V.S."/>
            <person name="Moran N.A."/>
        </authorList>
    </citation>
    <scope>NUCLEOTIDE SEQUENCE [LARGE SCALE GENOMIC DNA]</scope>
    <source>
        <strain evidence="3 4">BI-1.1</strain>
    </source>
</reference>
<dbReference type="InterPro" id="IPR027417">
    <property type="entry name" value="P-loop_NTPase"/>
</dbReference>
<dbReference type="InterPro" id="IPR002611">
    <property type="entry name" value="IstB_ATP-bd"/>
</dbReference>
<gene>
    <name evidence="3" type="ORF">DS831_05275</name>
</gene>
<dbReference type="NCBIfam" id="NF006505">
    <property type="entry name" value="PRK08939.1"/>
    <property type="match status" value="1"/>
</dbReference>
<dbReference type="SUPFAM" id="SSF52540">
    <property type="entry name" value="P-loop containing nucleoside triphosphate hydrolases"/>
    <property type="match status" value="1"/>
</dbReference>
<dbReference type="RefSeq" id="WP_118901087.1">
    <property type="nucleotide sequence ID" value="NZ_QOCR01000004.1"/>
</dbReference>
<dbReference type="PANTHER" id="PTHR30050:SF8">
    <property type="entry name" value="PRIMOSOMAL PROTEIN DNAI"/>
    <property type="match status" value="1"/>
</dbReference>
<evidence type="ECO:0000259" key="1">
    <source>
        <dbReference type="Pfam" id="PF01695"/>
    </source>
</evidence>
<evidence type="ECO:0000259" key="2">
    <source>
        <dbReference type="Pfam" id="PF07319"/>
    </source>
</evidence>
<dbReference type="PANTHER" id="PTHR30050">
    <property type="entry name" value="CHROMOSOMAL REPLICATION INITIATOR PROTEIN DNAA"/>
    <property type="match status" value="1"/>
</dbReference>
<evidence type="ECO:0000313" key="3">
    <source>
        <dbReference type="EMBL" id="RHW49579.1"/>
    </source>
</evidence>
<keyword evidence="4" id="KW-1185">Reference proteome</keyword>
<organism evidence="3 4">
    <name type="scientific">Bombilactobacillus bombi</name>
    <dbReference type="NCBI Taxonomy" id="1303590"/>
    <lineage>
        <taxon>Bacteria</taxon>
        <taxon>Bacillati</taxon>
        <taxon>Bacillota</taxon>
        <taxon>Bacilli</taxon>
        <taxon>Lactobacillales</taxon>
        <taxon>Lactobacillaceae</taxon>
        <taxon>Bombilactobacillus</taxon>
    </lineage>
</organism>
<feature type="domain" description="IstB-like ATP-binding" evidence="1">
    <location>
        <begin position="95"/>
        <end position="300"/>
    </location>
</feature>
<dbReference type="OrthoDB" id="61127at2"/>
<name>A0A3R6YR95_9LACO</name>
<dbReference type="Proteomes" id="UP000284109">
    <property type="component" value="Unassembled WGS sequence"/>
</dbReference>
<feature type="domain" description="Primosomal DnaI N-terminal" evidence="2">
    <location>
        <begin position="1"/>
        <end position="89"/>
    </location>
</feature>
<dbReference type="CDD" id="cd00009">
    <property type="entry name" value="AAA"/>
    <property type="match status" value="1"/>
</dbReference>
<dbReference type="GO" id="GO:0005524">
    <property type="term" value="F:ATP binding"/>
    <property type="evidence" value="ECO:0007669"/>
    <property type="project" value="InterPro"/>
</dbReference>
<proteinExistence type="predicted"/>
<evidence type="ECO:0000313" key="4">
    <source>
        <dbReference type="Proteomes" id="UP000284109"/>
    </source>
</evidence>
<comment type="caution">
    <text evidence="3">The sequence shown here is derived from an EMBL/GenBank/DDBJ whole genome shotgun (WGS) entry which is preliminary data.</text>
</comment>
<dbReference type="Gene3D" id="3.40.50.300">
    <property type="entry name" value="P-loop containing nucleotide triphosphate hydrolases"/>
    <property type="match status" value="1"/>
</dbReference>